<feature type="chain" id="PRO_5023053237" evidence="2">
    <location>
        <begin position="24"/>
        <end position="325"/>
    </location>
</feature>
<dbReference type="Gene3D" id="3.40.190.150">
    <property type="entry name" value="Bordetella uptake gene, domain 1"/>
    <property type="match status" value="1"/>
</dbReference>
<reference evidence="3 4" key="1">
    <citation type="submission" date="2019-06" db="EMBL/GenBank/DDBJ databases">
        <title>New taxonomy in bacterial strain CC-CFT640, isolated from vineyard.</title>
        <authorList>
            <person name="Lin S.-Y."/>
            <person name="Tsai C.-F."/>
            <person name="Young C.-C."/>
        </authorList>
    </citation>
    <scope>NUCLEOTIDE SEQUENCE [LARGE SCALE GENOMIC DNA]</scope>
    <source>
        <strain evidence="3 4">CC-CFT640</strain>
    </source>
</reference>
<dbReference type="InterPro" id="IPR042100">
    <property type="entry name" value="Bug_dom1"/>
</dbReference>
<dbReference type="PANTHER" id="PTHR42928:SF5">
    <property type="entry name" value="BLR1237 PROTEIN"/>
    <property type="match status" value="1"/>
</dbReference>
<dbReference type="Proteomes" id="UP000321638">
    <property type="component" value="Unassembled WGS sequence"/>
</dbReference>
<comment type="similarity">
    <text evidence="1">Belongs to the UPF0065 (bug) family.</text>
</comment>
<comment type="caution">
    <text evidence="3">The sequence shown here is derived from an EMBL/GenBank/DDBJ whole genome shotgun (WGS) entry which is preliminary data.</text>
</comment>
<organism evidence="3 4">
    <name type="scientific">Vineibacter terrae</name>
    <dbReference type="NCBI Taxonomy" id="2586908"/>
    <lineage>
        <taxon>Bacteria</taxon>
        <taxon>Pseudomonadati</taxon>
        <taxon>Pseudomonadota</taxon>
        <taxon>Alphaproteobacteria</taxon>
        <taxon>Hyphomicrobiales</taxon>
        <taxon>Vineibacter</taxon>
    </lineage>
</organism>
<proteinExistence type="inferred from homology"/>
<keyword evidence="2" id="KW-0732">Signal</keyword>
<dbReference type="PIRSF" id="PIRSF017082">
    <property type="entry name" value="YflP"/>
    <property type="match status" value="1"/>
</dbReference>
<sequence>MHRLLAAVAWAAALALASTSASAQSYPTRPITLVVPFSAGGPTDTLARILADRLGRTLGQTVVVDNTTGAAGSVGVGRVARAAPDGYTLGIGHWSTHVVNGAVYKLPYDLLNDFEPVALVASNPQLLVGKKAVAAKNLKELVAWVKDNPDKVTVGTAGVGAASHVSGVYFEQKIGGKVQFVPYRGAAPAMQDLIAGQIDIMFDQAANSIPQVRADKIKAYAVTARKRLAAAPEIPTVDEAGLPGLYISVWHGLWLPKGVSRDIVARLNAAVVEAVSDPVVREKFAALGQEIPPPAQLTPEALHAYHKAEIDLWWPLIKTAGIKVE</sequence>
<accession>A0A5C8PHK5</accession>
<gene>
    <name evidence="3" type="ORF">FHP25_21690</name>
</gene>
<dbReference type="Pfam" id="PF03401">
    <property type="entry name" value="TctC"/>
    <property type="match status" value="1"/>
</dbReference>
<dbReference type="PANTHER" id="PTHR42928">
    <property type="entry name" value="TRICARBOXYLATE-BINDING PROTEIN"/>
    <property type="match status" value="1"/>
</dbReference>
<feature type="signal peptide" evidence="2">
    <location>
        <begin position="1"/>
        <end position="23"/>
    </location>
</feature>
<dbReference type="InterPro" id="IPR005064">
    <property type="entry name" value="BUG"/>
</dbReference>
<evidence type="ECO:0000256" key="1">
    <source>
        <dbReference type="ARBA" id="ARBA00006987"/>
    </source>
</evidence>
<name>A0A5C8PHK5_9HYPH</name>
<dbReference type="RefSeq" id="WP_147849070.1">
    <property type="nucleotide sequence ID" value="NZ_VDUZ01000026.1"/>
</dbReference>
<keyword evidence="4" id="KW-1185">Reference proteome</keyword>
<dbReference type="OrthoDB" id="7250553at2"/>
<protein>
    <submittedName>
        <fullName evidence="3">Tripartite tricarboxylate transporter substrate binding protein BugD</fullName>
    </submittedName>
</protein>
<dbReference type="Gene3D" id="3.40.190.10">
    <property type="entry name" value="Periplasmic binding protein-like II"/>
    <property type="match status" value="1"/>
</dbReference>
<dbReference type="EMBL" id="VDUZ01000026">
    <property type="protein sequence ID" value="TXL73300.1"/>
    <property type="molecule type" value="Genomic_DNA"/>
</dbReference>
<evidence type="ECO:0000313" key="4">
    <source>
        <dbReference type="Proteomes" id="UP000321638"/>
    </source>
</evidence>
<dbReference type="SUPFAM" id="SSF53850">
    <property type="entry name" value="Periplasmic binding protein-like II"/>
    <property type="match status" value="1"/>
</dbReference>
<dbReference type="AlphaFoldDB" id="A0A5C8PHK5"/>
<evidence type="ECO:0000256" key="2">
    <source>
        <dbReference type="SAM" id="SignalP"/>
    </source>
</evidence>
<evidence type="ECO:0000313" key="3">
    <source>
        <dbReference type="EMBL" id="TXL73300.1"/>
    </source>
</evidence>